<dbReference type="AlphaFoldDB" id="A0A3B0W0A3"/>
<proteinExistence type="predicted"/>
<organism evidence="2">
    <name type="scientific">hydrothermal vent metagenome</name>
    <dbReference type="NCBI Taxonomy" id="652676"/>
    <lineage>
        <taxon>unclassified sequences</taxon>
        <taxon>metagenomes</taxon>
        <taxon>ecological metagenomes</taxon>
    </lineage>
</organism>
<name>A0A3B0W0A3_9ZZZZ</name>
<sequence>MSESSREMFKLLSVYSHIGMTVVFSIFIGMGIGWYLDNKVFGGPVFDVKTSPYLTFIFLGFGIAAGFRSLWRLKKSLDNE</sequence>
<evidence type="ECO:0000313" key="2">
    <source>
        <dbReference type="EMBL" id="VAW37986.1"/>
    </source>
</evidence>
<evidence type="ECO:0000256" key="1">
    <source>
        <dbReference type="SAM" id="Phobius"/>
    </source>
</evidence>
<dbReference type="EMBL" id="UOEY01000054">
    <property type="protein sequence ID" value="VAW37986.1"/>
    <property type="molecule type" value="Genomic_DNA"/>
</dbReference>
<reference evidence="2" key="1">
    <citation type="submission" date="2018-06" db="EMBL/GenBank/DDBJ databases">
        <authorList>
            <person name="Zhirakovskaya E."/>
        </authorList>
    </citation>
    <scope>NUCLEOTIDE SEQUENCE</scope>
</reference>
<feature type="transmembrane region" description="Helical" evidence="1">
    <location>
        <begin position="12"/>
        <end position="33"/>
    </location>
</feature>
<keyword evidence="1" id="KW-0812">Transmembrane</keyword>
<accession>A0A3B0W0A3</accession>
<gene>
    <name evidence="2" type="ORF">MNBD_DELTA04-159</name>
</gene>
<dbReference type="Pfam" id="PF09527">
    <property type="entry name" value="ATPase_gene1"/>
    <property type="match status" value="1"/>
</dbReference>
<feature type="transmembrane region" description="Helical" evidence="1">
    <location>
        <begin position="53"/>
        <end position="71"/>
    </location>
</feature>
<keyword evidence="1" id="KW-1133">Transmembrane helix</keyword>
<keyword evidence="1" id="KW-0472">Membrane</keyword>
<dbReference type="InterPro" id="IPR032820">
    <property type="entry name" value="ATPase_put"/>
</dbReference>
<protein>
    <submittedName>
        <fullName evidence="2">ATP synthase protein I</fullName>
    </submittedName>
</protein>